<proteinExistence type="predicted"/>
<sequence length="450" mass="51308">MVERRTITYMAILCHIIFSIECSPISYKEKTCNKGTLYQCNCKSCWKEFEIRNETEKFLNWVQIELINCPNEQEIKTFDDLQIRKRIANWVNEECALVFDCNKIGITKPINEKDVIIGGSIECTPLGGQIKINVIGKGNQLTKENVVPPDTLIQILQAREHLLSYIIGIDLMSISTLSSNNIHPHQFGDLNGFHFDMFENNNKNEAEDDNYENEDGYDDDDDEEEDYGQDDIHHHTQKINIDDDDTNNNNTLNNQNDLFMPSIDTTTLNVPTESTTKFHITSPSTQFTEEKEIVTTSIPLPSITTKVFIVSTTTSTIKTKLPNTTLQPHLSPNVDGIPDDIINDNYDSKIYSNDKPSTTFTFNKFSINIPEWLTISLIIILTTLLLVLCIISCITYLFINCHSSVRKISKDKANKGIIIKKHEERNDITRLEENSNVEKMLLEKVGTGII</sequence>
<keyword evidence="4" id="KW-1185">Reference proteome</keyword>
<protein>
    <submittedName>
        <fullName evidence="5">ORFan</fullName>
    </submittedName>
</protein>
<accession>A0A0K0EUC2</accession>
<feature type="signal peptide" evidence="3">
    <location>
        <begin position="1"/>
        <end position="22"/>
    </location>
</feature>
<feature type="compositionally biased region" description="Acidic residues" evidence="1">
    <location>
        <begin position="206"/>
        <end position="229"/>
    </location>
</feature>
<evidence type="ECO:0000313" key="4">
    <source>
        <dbReference type="Proteomes" id="UP000035680"/>
    </source>
</evidence>
<evidence type="ECO:0000256" key="1">
    <source>
        <dbReference type="SAM" id="MobiDB-lite"/>
    </source>
</evidence>
<organism evidence="4 5">
    <name type="scientific">Strongyloides venezuelensis</name>
    <name type="common">Threadworm</name>
    <dbReference type="NCBI Taxonomy" id="75913"/>
    <lineage>
        <taxon>Eukaryota</taxon>
        <taxon>Metazoa</taxon>
        <taxon>Ecdysozoa</taxon>
        <taxon>Nematoda</taxon>
        <taxon>Chromadorea</taxon>
        <taxon>Rhabditida</taxon>
        <taxon>Tylenchina</taxon>
        <taxon>Panagrolaimomorpha</taxon>
        <taxon>Strongyloidoidea</taxon>
        <taxon>Strongyloididae</taxon>
        <taxon>Strongyloides</taxon>
    </lineage>
</organism>
<evidence type="ECO:0000313" key="5">
    <source>
        <dbReference type="WBParaSite" id="SVE_0011500.1"/>
    </source>
</evidence>
<keyword evidence="2" id="KW-0812">Transmembrane</keyword>
<feature type="compositionally biased region" description="Low complexity" evidence="1">
    <location>
        <begin position="247"/>
        <end position="258"/>
    </location>
</feature>
<dbReference type="Proteomes" id="UP000035680">
    <property type="component" value="Unassembled WGS sequence"/>
</dbReference>
<dbReference type="WBParaSite" id="SVE_0011500.1">
    <property type="protein sequence ID" value="SVE_0011500.1"/>
    <property type="gene ID" value="SVE_0011500"/>
</dbReference>
<feature type="transmembrane region" description="Helical" evidence="2">
    <location>
        <begin position="372"/>
        <end position="399"/>
    </location>
</feature>
<evidence type="ECO:0000256" key="2">
    <source>
        <dbReference type="SAM" id="Phobius"/>
    </source>
</evidence>
<reference evidence="5" key="2">
    <citation type="submission" date="2015-08" db="UniProtKB">
        <authorList>
            <consortium name="WormBaseParasite"/>
        </authorList>
    </citation>
    <scope>IDENTIFICATION</scope>
</reference>
<reference evidence="4" key="1">
    <citation type="submission" date="2014-07" db="EMBL/GenBank/DDBJ databases">
        <authorList>
            <person name="Martin A.A"/>
            <person name="De Silva N."/>
        </authorList>
    </citation>
    <scope>NUCLEOTIDE SEQUENCE</scope>
</reference>
<evidence type="ECO:0000256" key="3">
    <source>
        <dbReference type="SAM" id="SignalP"/>
    </source>
</evidence>
<keyword evidence="3" id="KW-0732">Signal</keyword>
<dbReference type="AlphaFoldDB" id="A0A0K0EUC2"/>
<name>A0A0K0EUC2_STRVS</name>
<feature type="region of interest" description="Disordered" evidence="1">
    <location>
        <begin position="200"/>
        <end position="258"/>
    </location>
</feature>
<keyword evidence="2" id="KW-1133">Transmembrane helix</keyword>
<keyword evidence="2" id="KW-0472">Membrane</keyword>
<feature type="chain" id="PRO_5005328639" evidence="3">
    <location>
        <begin position="23"/>
        <end position="450"/>
    </location>
</feature>